<evidence type="ECO:0000313" key="5">
    <source>
        <dbReference type="Proteomes" id="UP000274756"/>
    </source>
</evidence>
<feature type="domain" description="ELYS beta-propeller" evidence="2">
    <location>
        <begin position="24"/>
        <end position="397"/>
    </location>
</feature>
<dbReference type="Pfam" id="PF16687">
    <property type="entry name" value="ELYS-bb"/>
    <property type="match status" value="1"/>
</dbReference>
<dbReference type="InterPro" id="IPR032040">
    <property type="entry name" value="ELYS-bb"/>
</dbReference>
<reference evidence="6" key="1">
    <citation type="submission" date="2016-04" db="UniProtKB">
        <authorList>
            <consortium name="WormBaseParasite"/>
        </authorList>
    </citation>
    <scope>IDENTIFICATION</scope>
</reference>
<dbReference type="Proteomes" id="UP000038040">
    <property type="component" value="Unplaced"/>
</dbReference>
<feature type="region of interest" description="Disordered" evidence="1">
    <location>
        <begin position="1356"/>
        <end position="1442"/>
    </location>
</feature>
<sequence length="1458" mass="167246">MGNQANEKIERRSVLLKSEKVRNCRSVLKGRYLTLKGEYTTLYYIADGQSVSFWRHNITAPIAVYNFDNLGKDSQLVDISYLPFKDGSDGVAIAINYSSEKMLSFVIYYSIARAKIITKLQIPHQITCISTIFDNMSQYKIRDLHPVFHNSPHLIAVGTKNGCCFLVHLGFDLPLVEHDQDAHKVSGQMEAKRLGRIHHLPLEEISVTSVVYIEKCKLIMIGFSFGGFLMANISSEHRSDIYWFSESSVFAFAYQEAADDPRPFIFLWIAHSSCRHNKMVGSPHVILAIVHFPKDEKLEPNDRSYLNPVLHYHLTWFPNESFTAWLSFRTILQKESTISKNSSGIENKSRESSQGLYDNDDTSLLLMSWKSGKKGIVRGVVFDLNAFYYKRLVNEVFYDSTIAHQNAFLSRFVLWKSNDLHEGSPFDIMVSPNSIHRYESPWKDSSDVLHYCSVISFDICTFTETNECYLNIPSIQQELLNFIELNLEVCLGKNRKYIALWISAVGLVNPFRVVSDLSEADFINILSALLYHGLIVSIKNWINYSKEHDLLNLFGKCLWEEIEDAKSRLDELVKPIFDRTSFDFSKNGLSWMRSISRLFFNACSLYTDLLEKSSDRYEIASLAHKRMASRNLYLYSKLLLFFLDYKLIPEKESTISIYKKMQEFAAERSLDLSSSYRVWLRSLLLRIDDESSSCSDDMLTQWLPSHTLLDLASYMLLMKLNDAMKYKLVGYYLLDYGYCSEKSNELYNQFARLFFNENIALKNEIYSEWKMDNGQQVIKKETIQHEQPFIDRKLCVDSKNIKVIRDEILEQEDGKTLWNQYCILNKYFDLLLMPEKIANDSGWRRKCDAWTTCIISNMPKCLRSSFTERSMKDQNNSDEQVARSTSQSLRDYCSEICESPLNDQRDSPLVSTDIQIDDEVDESLVQPFDTVPCGENHSTLFEKLLSKEKLDNVQRLLTPTSASRAGGDSSRALYSPRSPPHSILKSAKKKMNPGYTYKKIDATLNIARRLRFELANREKPISNSDLKLRPNVATFSVEHETTSRSEQISFDHITECCDSIDNILYFMVEFSSILGSFKDLDHSFDVNEGRFKQREKPSEGLILRSYEEQEEPLDDQTQLEEEVYVQKQIKKTQEKYSGNYSTPSIYGDTVVERSLEEQDELDFLTEGDYGHIVGPAGDGFQISNITAAKNVAFISEVSKFSEDIYSPSKANMFEGNLQKTRDSNVSGIQSAIEYQSDPEAEAFEEDKSILKNLQNSQFFSETVEPLRRSQRLRNLSESSKSGTADFLVYRKELFKKDDCSSVNIGKRASSMPRNVSAGSDNTVEITTFRRASSVPSVPCSKRKKLDTSSFIKVEAKLPTDHKRHRACNRKSATTTRKTKGKSTLDVHSPSDETPKTKRVKNQLAANKESARTPRSKKKQLKPENLIESSTAGQRFSKRIRAGRKTVEDIIIKKQPLAD</sequence>
<keyword evidence="5" id="KW-1185">Reference proteome</keyword>
<feature type="compositionally biased region" description="Low complexity" evidence="1">
    <location>
        <begin position="961"/>
        <end position="972"/>
    </location>
</feature>
<dbReference type="EMBL" id="UYYG01001150">
    <property type="protein sequence ID" value="VDN54671.1"/>
    <property type="molecule type" value="Genomic_DNA"/>
</dbReference>
<organism evidence="4 6">
    <name type="scientific">Dracunculus medinensis</name>
    <name type="common">Guinea worm</name>
    <dbReference type="NCBI Taxonomy" id="318479"/>
    <lineage>
        <taxon>Eukaryota</taxon>
        <taxon>Metazoa</taxon>
        <taxon>Ecdysozoa</taxon>
        <taxon>Nematoda</taxon>
        <taxon>Chromadorea</taxon>
        <taxon>Rhabditida</taxon>
        <taxon>Spirurina</taxon>
        <taxon>Dracunculoidea</taxon>
        <taxon>Dracunculidae</taxon>
        <taxon>Dracunculus</taxon>
    </lineage>
</organism>
<dbReference type="Proteomes" id="UP000274756">
    <property type="component" value="Unassembled WGS sequence"/>
</dbReference>
<evidence type="ECO:0000259" key="2">
    <source>
        <dbReference type="Pfam" id="PF16687"/>
    </source>
</evidence>
<proteinExistence type="predicted"/>
<feature type="compositionally biased region" description="Basic and acidic residues" evidence="1">
    <location>
        <begin position="1382"/>
        <end position="1395"/>
    </location>
</feature>
<name>A0A0N4U129_DRAME</name>
<dbReference type="WBParaSite" id="DME_0000028401-mRNA-1">
    <property type="protein sequence ID" value="DME_0000028401-mRNA-1"/>
    <property type="gene ID" value="DME_0000028401"/>
</dbReference>
<evidence type="ECO:0000313" key="6">
    <source>
        <dbReference type="WBParaSite" id="DME_0000028401-mRNA-1"/>
    </source>
</evidence>
<feature type="region of interest" description="Disordered" evidence="1">
    <location>
        <begin position="960"/>
        <end position="982"/>
    </location>
</feature>
<dbReference type="OrthoDB" id="20729at2759"/>
<accession>A0A0N4U129</accession>
<gene>
    <name evidence="3" type="ORF">DME_LOCUS4644</name>
</gene>
<evidence type="ECO:0000256" key="1">
    <source>
        <dbReference type="SAM" id="MobiDB-lite"/>
    </source>
</evidence>
<protein>
    <submittedName>
        <fullName evidence="6">ELYS-bb domain-containing protein</fullName>
    </submittedName>
</protein>
<reference evidence="3 5" key="2">
    <citation type="submission" date="2018-11" db="EMBL/GenBank/DDBJ databases">
        <authorList>
            <consortium name="Pathogen Informatics"/>
        </authorList>
    </citation>
    <scope>NUCLEOTIDE SEQUENCE [LARGE SCALE GENOMIC DNA]</scope>
</reference>
<dbReference type="STRING" id="318479.A0A0N4U129"/>
<evidence type="ECO:0000313" key="3">
    <source>
        <dbReference type="EMBL" id="VDN54671.1"/>
    </source>
</evidence>
<dbReference type="AlphaFoldDB" id="A0A0N4U129"/>
<evidence type="ECO:0000313" key="4">
    <source>
        <dbReference type="Proteomes" id="UP000038040"/>
    </source>
</evidence>